<dbReference type="InParanoid" id="A0LRZ5"/>
<dbReference type="OrthoDB" id="4850044at2"/>
<dbReference type="Proteomes" id="UP000008221">
    <property type="component" value="Chromosome"/>
</dbReference>
<dbReference type="AlphaFoldDB" id="A0LRZ5"/>
<dbReference type="EMBL" id="CP000481">
    <property type="protein sequence ID" value="ABK52205.1"/>
    <property type="molecule type" value="Genomic_DNA"/>
</dbReference>
<dbReference type="Gene3D" id="3.90.230.10">
    <property type="entry name" value="Creatinase/methionine aminopeptidase superfamily"/>
    <property type="match status" value="1"/>
</dbReference>
<evidence type="ECO:0000259" key="2">
    <source>
        <dbReference type="Pfam" id="PF00557"/>
    </source>
</evidence>
<feature type="region of interest" description="Disordered" evidence="1">
    <location>
        <begin position="371"/>
        <end position="392"/>
    </location>
</feature>
<proteinExistence type="predicted"/>
<dbReference type="InterPro" id="IPR050659">
    <property type="entry name" value="Peptidase_M24B"/>
</dbReference>
<dbReference type="KEGG" id="ace:Acel_0431"/>
<dbReference type="eggNOG" id="COG0006">
    <property type="taxonomic scope" value="Bacteria"/>
</dbReference>
<sequence>MDVNRATAAAARLAALREHVGVPGIVLTTPGNVAWLTGGANTPIDRGATTDVIWAVATPDHIAIITTEVEAPRLADEAAFGSLGWPIHAVPWWEPAMFVAKAEAIAGVHADRLAADGHPAFGLDLAVHLVRTRMALTPPDVAALARLGTDAAAAVSAALRAWQPGDTDRTIAARIAADLEEVGAFPTVLLVGGDDRLQRYRHPVTVGAPLHDVVMTVLVAVRGGLHVALTRYAARTPPPTEWRDRLNAVRRIHRAVLDACWPGRTVGAALQALAAAYAAEGAPDAWRQHYQGGPIAYAQREYELAPVQTTDQWWSHVLTSDTAVAWNPSLPGGAKDEDTYLITPAGPRLLTTCTEWPMTNDDVPRPDVWVIDGTPPSGERQQQPLPIGTSPP</sequence>
<accession>A0LRZ5</accession>
<dbReference type="SUPFAM" id="SSF55920">
    <property type="entry name" value="Creatinase/aminopeptidase"/>
    <property type="match status" value="1"/>
</dbReference>
<dbReference type="PANTHER" id="PTHR46112:SF2">
    <property type="entry name" value="XAA-PRO AMINOPEPTIDASE P-RELATED"/>
    <property type="match status" value="1"/>
</dbReference>
<dbReference type="InterPro" id="IPR036005">
    <property type="entry name" value="Creatinase/aminopeptidase-like"/>
</dbReference>
<evidence type="ECO:0000313" key="3">
    <source>
        <dbReference type="EMBL" id="ABK52205.1"/>
    </source>
</evidence>
<dbReference type="HOGENOM" id="CLU_053687_0_0_11"/>
<evidence type="ECO:0000256" key="1">
    <source>
        <dbReference type="SAM" id="MobiDB-lite"/>
    </source>
</evidence>
<keyword evidence="4" id="KW-1185">Reference proteome</keyword>
<dbReference type="STRING" id="351607.Acel_0431"/>
<dbReference type="Pfam" id="PF00557">
    <property type="entry name" value="Peptidase_M24"/>
    <property type="match status" value="1"/>
</dbReference>
<organism evidence="3 4">
    <name type="scientific">Acidothermus cellulolyticus (strain ATCC 43068 / DSM 8971 / 11B)</name>
    <dbReference type="NCBI Taxonomy" id="351607"/>
    <lineage>
        <taxon>Bacteria</taxon>
        <taxon>Bacillati</taxon>
        <taxon>Actinomycetota</taxon>
        <taxon>Actinomycetes</taxon>
        <taxon>Acidothermales</taxon>
        <taxon>Acidothermaceae</taxon>
        <taxon>Acidothermus</taxon>
    </lineage>
</organism>
<dbReference type="InterPro" id="IPR000994">
    <property type="entry name" value="Pept_M24"/>
</dbReference>
<reference evidence="3 4" key="1">
    <citation type="journal article" date="2009" name="Genome Res.">
        <title>Complete genome of the cellulolytic thermophile Acidothermus cellulolyticus 11B provides insights into its ecophysiological and evolutionary adaptations.</title>
        <authorList>
            <person name="Barabote R.D."/>
            <person name="Xie G."/>
            <person name="Leu D.H."/>
            <person name="Normand P."/>
            <person name="Necsulea A."/>
            <person name="Daubin V."/>
            <person name="Medigue C."/>
            <person name="Adney W.S."/>
            <person name="Xu X.C."/>
            <person name="Lapidus A."/>
            <person name="Parales R.E."/>
            <person name="Detter C."/>
            <person name="Pujic P."/>
            <person name="Bruce D."/>
            <person name="Lavire C."/>
            <person name="Challacombe J.F."/>
            <person name="Brettin T.S."/>
            <person name="Berry A.M."/>
        </authorList>
    </citation>
    <scope>NUCLEOTIDE SEQUENCE [LARGE SCALE GENOMIC DNA]</scope>
    <source>
        <strain evidence="4">ATCC 43068 / DSM 8971 / 11B</strain>
    </source>
</reference>
<dbReference type="PANTHER" id="PTHR46112">
    <property type="entry name" value="AMINOPEPTIDASE"/>
    <property type="match status" value="1"/>
</dbReference>
<feature type="domain" description="Peptidase M24" evidence="2">
    <location>
        <begin position="151"/>
        <end position="296"/>
    </location>
</feature>
<evidence type="ECO:0000313" key="4">
    <source>
        <dbReference type="Proteomes" id="UP000008221"/>
    </source>
</evidence>
<gene>
    <name evidence="3" type="ordered locus">Acel_0431</name>
</gene>
<protein>
    <recommendedName>
        <fullName evidence="2">Peptidase M24 domain-containing protein</fullName>
    </recommendedName>
</protein>
<name>A0LRZ5_ACIC1</name>
<dbReference type="RefSeq" id="WP_011719268.1">
    <property type="nucleotide sequence ID" value="NC_008578.1"/>
</dbReference>